<reference evidence="4" key="1">
    <citation type="journal article" date="2023" name="J. Hazard. Mater.">
        <title>Anaerobic biodegradation of pyrene and benzo[a]pyrene by a new sulfate-reducing Desulforamulus aquiferis strain DSA.</title>
        <authorList>
            <person name="Zhang Z."/>
            <person name="Sun J."/>
            <person name="Gong X."/>
            <person name="Wang C."/>
            <person name="Wang H."/>
        </authorList>
    </citation>
    <scope>NUCLEOTIDE SEQUENCE</scope>
    <source>
        <strain evidence="4">DSA</strain>
    </source>
</reference>
<protein>
    <submittedName>
        <fullName evidence="4">DUF4901 domain-containing protein</fullName>
    </submittedName>
</protein>
<proteinExistence type="predicted"/>
<dbReference type="InterPro" id="IPR032599">
    <property type="entry name" value="YcdB/YcdC_rep_domain"/>
</dbReference>
<dbReference type="Pfam" id="PF16244">
    <property type="entry name" value="DUF4901"/>
    <property type="match status" value="2"/>
</dbReference>
<name>A0AAW7Z8F7_9FIRM</name>
<feature type="signal peptide" evidence="2">
    <location>
        <begin position="1"/>
        <end position="27"/>
    </location>
</feature>
<dbReference type="RefSeq" id="WP_304540271.1">
    <property type="nucleotide sequence ID" value="NZ_JARPTC010000001.1"/>
</dbReference>
<gene>
    <name evidence="4" type="ORF">P6N53_00405</name>
</gene>
<evidence type="ECO:0000259" key="3">
    <source>
        <dbReference type="PROSITE" id="PS51272"/>
    </source>
</evidence>
<keyword evidence="1" id="KW-0677">Repeat</keyword>
<evidence type="ECO:0000256" key="2">
    <source>
        <dbReference type="SAM" id="SignalP"/>
    </source>
</evidence>
<dbReference type="EMBL" id="JARPTC010000001">
    <property type="protein sequence ID" value="MDO7785692.1"/>
    <property type="molecule type" value="Genomic_DNA"/>
</dbReference>
<evidence type="ECO:0000313" key="5">
    <source>
        <dbReference type="Proteomes" id="UP001172911"/>
    </source>
</evidence>
<dbReference type="Pfam" id="PF00395">
    <property type="entry name" value="SLH"/>
    <property type="match status" value="1"/>
</dbReference>
<dbReference type="PROSITE" id="PS51272">
    <property type="entry name" value="SLH"/>
    <property type="match status" value="1"/>
</dbReference>
<feature type="chain" id="PRO_5043712275" evidence="2">
    <location>
        <begin position="28"/>
        <end position="736"/>
    </location>
</feature>
<sequence length="736" mass="82998">MANKLISSVVIGCLAGCLMLNPVAALANQDTVSKVSAEMASDVIKTNVSLEQAVLKAKEIFSVPNDFDRFESGINSYEGMVMWNLSWSKSKEPRANLSVRINAMTGEVMGMDRWDEPAPGQKYSGVPKYSLEQSAKIAQDWVKKLLPSYSSKVELSPNQPEHQPFYGLGERGPAEYYFSFHRLINNIPFEENGVSIRINGDTGEILSFNLNWDERLSFPSVTSVISDEQAKKVFGDNIELVYFRPQNSETRNNQAKLIYRVKNGSRLFIDAFSGKIIGDLGYQSFDKMGMGGEPTSSRENKELSPLEQKEVSKISNLISAEKALEEVKKVVTIPAGIKQQENRLVQDYEYPEQKLWHFYWSGQGETVYYSLDASVNAATGEVISFNLWNKPYDTMQASQPKYNAEQARQIAENFIKKQQAGKFAEVRLENQGTNDYVPLREKILPRNYTFNYTRLINGIPFPGNGFSVQVDPYTGEVTNYRLIWWGLSFPAPTGLMDKDKAIDNFLTDSQLKLYYQRFYNEGKETETNLVYSLKNHPSYMLDARSGAAIDWTGQPIPSKQNVDFNDIAGHPAENDIKLLVQAKVLSTMEGQFRPDSNITKLEAIEWLVKSRGWYTAPTLLTRENPEERKTRIINSAINLGIIESNETGELEQELTRLELARLMINTLDYDGAAKLSNIYNLSSKDEKLVSPELKGYAALSLGLGLQLEINGEYQPEEKVSRGYAASSIVRMLNVKK</sequence>
<evidence type="ECO:0000313" key="4">
    <source>
        <dbReference type="EMBL" id="MDO7785692.1"/>
    </source>
</evidence>
<reference evidence="4" key="2">
    <citation type="submission" date="2023-03" db="EMBL/GenBank/DDBJ databases">
        <authorList>
            <person name="Zhang Z."/>
        </authorList>
    </citation>
    <scope>NUCLEOTIDE SEQUENCE</scope>
    <source>
        <strain evidence="4">DSA</strain>
    </source>
</reference>
<feature type="domain" description="SLH" evidence="3">
    <location>
        <begin position="559"/>
        <end position="621"/>
    </location>
</feature>
<evidence type="ECO:0000256" key="1">
    <source>
        <dbReference type="ARBA" id="ARBA00022737"/>
    </source>
</evidence>
<keyword evidence="2" id="KW-0732">Signal</keyword>
<keyword evidence="5" id="KW-1185">Reference proteome</keyword>
<comment type="caution">
    <text evidence="4">The sequence shown here is derived from an EMBL/GenBank/DDBJ whole genome shotgun (WGS) entry which is preliminary data.</text>
</comment>
<dbReference type="InterPro" id="IPR001119">
    <property type="entry name" value="SLH_dom"/>
</dbReference>
<organism evidence="4 5">
    <name type="scientific">Desulforamulus aquiferis</name>
    <dbReference type="NCBI Taxonomy" id="1397668"/>
    <lineage>
        <taxon>Bacteria</taxon>
        <taxon>Bacillati</taxon>
        <taxon>Bacillota</taxon>
        <taxon>Clostridia</taxon>
        <taxon>Eubacteriales</taxon>
        <taxon>Peptococcaceae</taxon>
        <taxon>Desulforamulus</taxon>
    </lineage>
</organism>
<accession>A0AAW7Z8F7</accession>
<dbReference type="AlphaFoldDB" id="A0AAW7Z8F7"/>
<dbReference type="Proteomes" id="UP001172911">
    <property type="component" value="Unassembled WGS sequence"/>
</dbReference>